<evidence type="ECO:0000259" key="8">
    <source>
        <dbReference type="Pfam" id="PF12705"/>
    </source>
</evidence>
<organism evidence="9 10">
    <name type="scientific">Romboutsia lituseburensis DSM 797</name>
    <dbReference type="NCBI Taxonomy" id="1121325"/>
    <lineage>
        <taxon>Bacteria</taxon>
        <taxon>Bacillati</taxon>
        <taxon>Bacillota</taxon>
        <taxon>Clostridia</taxon>
        <taxon>Peptostreptococcales</taxon>
        <taxon>Peptostreptococcaceae</taxon>
        <taxon>Romboutsia</taxon>
    </lineage>
</organism>
<sequence length="259" mass="31662">MHKNLEKFKYSQNSINTYKSCPLKFKYKYIEKINWKHDDLESRQYYESLKTGTEFHLLCERYFSNIPLGINSNTNLNFIRWIEKVKKLVPIIHENIYLPEYEVRYNLNGNTIIAKYDLLIIKENSIEIWDWKTENKKIDYKNVESRIQTIVYMFLAKEVVTKLFNLSIEFKNIKMKYYQPEFDEEEITILYSEEKYNQSRNKIISYIDTINYTKYDENQKKYKYELVKNKKHCTYCEFNKLCNNQDIDYSILEEEVYGC</sequence>
<dbReference type="GO" id="GO:0006281">
    <property type="term" value="P:DNA repair"/>
    <property type="evidence" value="ECO:0007669"/>
    <property type="project" value="UniProtKB-KW"/>
</dbReference>
<keyword evidence="4" id="KW-0347">Helicase</keyword>
<reference evidence="9 10" key="1">
    <citation type="submission" date="2016-10" db="EMBL/GenBank/DDBJ databases">
        <authorList>
            <person name="de Groot N.N."/>
        </authorList>
    </citation>
    <scope>NUCLEOTIDE SEQUENCE [LARGE SCALE GENOMIC DNA]</scope>
    <source>
        <strain evidence="9 10">DSM 797</strain>
    </source>
</reference>
<dbReference type="InterPro" id="IPR011604">
    <property type="entry name" value="PDDEXK-like_dom_sf"/>
</dbReference>
<dbReference type="EMBL" id="FNGW01000004">
    <property type="protein sequence ID" value="SDL87730.1"/>
    <property type="molecule type" value="Genomic_DNA"/>
</dbReference>
<keyword evidence="6" id="KW-0238">DNA-binding</keyword>
<keyword evidence="1" id="KW-0547">Nucleotide-binding</keyword>
<name>A0A1G9NMV8_9FIRM</name>
<proteinExistence type="predicted"/>
<evidence type="ECO:0000313" key="10">
    <source>
        <dbReference type="Proteomes" id="UP000199068"/>
    </source>
</evidence>
<evidence type="ECO:0000256" key="6">
    <source>
        <dbReference type="ARBA" id="ARBA00023125"/>
    </source>
</evidence>
<keyword evidence="2" id="KW-0227">DNA damage</keyword>
<gene>
    <name evidence="9" type="ORF">SAMN04515677_1046</name>
</gene>
<keyword evidence="3" id="KW-0378">Hydrolase</keyword>
<dbReference type="AlphaFoldDB" id="A0A1G9NMV8"/>
<dbReference type="Pfam" id="PF12705">
    <property type="entry name" value="PDDEXK_1"/>
    <property type="match status" value="2"/>
</dbReference>
<dbReference type="Proteomes" id="UP000199068">
    <property type="component" value="Unassembled WGS sequence"/>
</dbReference>
<dbReference type="GO" id="GO:0016787">
    <property type="term" value="F:hydrolase activity"/>
    <property type="evidence" value="ECO:0007669"/>
    <property type="project" value="UniProtKB-KW"/>
</dbReference>
<evidence type="ECO:0000256" key="1">
    <source>
        <dbReference type="ARBA" id="ARBA00022741"/>
    </source>
</evidence>
<dbReference type="Gene3D" id="3.90.320.10">
    <property type="match status" value="1"/>
</dbReference>
<feature type="domain" description="PD-(D/E)XK endonuclease-like" evidence="8">
    <location>
        <begin position="100"/>
        <end position="243"/>
    </location>
</feature>
<evidence type="ECO:0000256" key="4">
    <source>
        <dbReference type="ARBA" id="ARBA00022806"/>
    </source>
</evidence>
<dbReference type="GO" id="GO:0005524">
    <property type="term" value="F:ATP binding"/>
    <property type="evidence" value="ECO:0007669"/>
    <property type="project" value="UniProtKB-KW"/>
</dbReference>
<keyword evidence="10" id="KW-1185">Reference proteome</keyword>
<dbReference type="STRING" id="1121325.SAMN04515677_1046"/>
<dbReference type="GO" id="GO:0004386">
    <property type="term" value="F:helicase activity"/>
    <property type="evidence" value="ECO:0007669"/>
    <property type="project" value="UniProtKB-KW"/>
</dbReference>
<evidence type="ECO:0000256" key="3">
    <source>
        <dbReference type="ARBA" id="ARBA00022801"/>
    </source>
</evidence>
<evidence type="ECO:0000256" key="2">
    <source>
        <dbReference type="ARBA" id="ARBA00022763"/>
    </source>
</evidence>
<dbReference type="InterPro" id="IPR038726">
    <property type="entry name" value="PDDEXK_AddAB-type"/>
</dbReference>
<keyword evidence="7" id="KW-0234">DNA repair</keyword>
<accession>A0A1G9NMV8</accession>
<dbReference type="GO" id="GO:0003677">
    <property type="term" value="F:DNA binding"/>
    <property type="evidence" value="ECO:0007669"/>
    <property type="project" value="UniProtKB-KW"/>
</dbReference>
<feature type="domain" description="PD-(D/E)XK endonuclease-like" evidence="8">
    <location>
        <begin position="10"/>
        <end position="64"/>
    </location>
</feature>
<evidence type="ECO:0000256" key="7">
    <source>
        <dbReference type="ARBA" id="ARBA00023204"/>
    </source>
</evidence>
<protein>
    <submittedName>
        <fullName evidence="9">PD-(D/E)XK nuclease superfamily protein</fullName>
    </submittedName>
</protein>
<dbReference type="RefSeq" id="WP_092725273.1">
    <property type="nucleotide sequence ID" value="NZ_FNGW01000004.1"/>
</dbReference>
<keyword evidence="5" id="KW-0067">ATP-binding</keyword>
<evidence type="ECO:0000256" key="5">
    <source>
        <dbReference type="ARBA" id="ARBA00022840"/>
    </source>
</evidence>
<evidence type="ECO:0000313" key="9">
    <source>
        <dbReference type="EMBL" id="SDL87730.1"/>
    </source>
</evidence>